<dbReference type="EMBL" id="JAMZDX010000002">
    <property type="protein sequence ID" value="MCP2308550.1"/>
    <property type="molecule type" value="Genomic_DNA"/>
</dbReference>
<dbReference type="PROSITE" id="PS51257">
    <property type="entry name" value="PROKAR_LIPOPROTEIN"/>
    <property type="match status" value="1"/>
</dbReference>
<protein>
    <recommendedName>
        <fullName evidence="7">GH26 domain-containing protein</fullName>
    </recommendedName>
</protein>
<accession>A0ABT1ITT7</accession>
<dbReference type="InterPro" id="IPR000805">
    <property type="entry name" value="Glyco_hydro_26"/>
</dbReference>
<dbReference type="SUPFAM" id="SSF51445">
    <property type="entry name" value="(Trans)glycosidases"/>
    <property type="match status" value="1"/>
</dbReference>
<evidence type="ECO:0000313" key="8">
    <source>
        <dbReference type="EMBL" id="MCP2308550.1"/>
    </source>
</evidence>
<keyword evidence="3 4" id="KW-0326">Glycosidase</keyword>
<comment type="similarity">
    <text evidence="1 4">Belongs to the glycosyl hydrolase 26 family.</text>
</comment>
<evidence type="ECO:0000256" key="2">
    <source>
        <dbReference type="ARBA" id="ARBA00022801"/>
    </source>
</evidence>
<proteinExistence type="inferred from homology"/>
<evidence type="ECO:0000256" key="4">
    <source>
        <dbReference type="PROSITE-ProRule" id="PRU01100"/>
    </source>
</evidence>
<dbReference type="InterPro" id="IPR006311">
    <property type="entry name" value="TAT_signal"/>
</dbReference>
<feature type="domain" description="GH26" evidence="7">
    <location>
        <begin position="44"/>
        <end position="327"/>
    </location>
</feature>
<name>A0ABT1ITT7_9ACTN</name>
<feature type="active site" description="Nucleophile" evidence="4">
    <location>
        <position position="268"/>
    </location>
</feature>
<dbReference type="Pfam" id="PF02156">
    <property type="entry name" value="Glyco_hydro_26"/>
    <property type="match status" value="1"/>
</dbReference>
<evidence type="ECO:0000256" key="6">
    <source>
        <dbReference type="SAM" id="SignalP"/>
    </source>
</evidence>
<feature type="region of interest" description="Disordered" evidence="5">
    <location>
        <begin position="30"/>
        <end position="57"/>
    </location>
</feature>
<dbReference type="PROSITE" id="PS51764">
    <property type="entry name" value="GH26"/>
    <property type="match status" value="1"/>
</dbReference>
<dbReference type="Proteomes" id="UP001206483">
    <property type="component" value="Unassembled WGS sequence"/>
</dbReference>
<keyword evidence="2 4" id="KW-0378">Hydrolase</keyword>
<keyword evidence="9" id="KW-1185">Reference proteome</keyword>
<dbReference type="PROSITE" id="PS51318">
    <property type="entry name" value="TAT"/>
    <property type="match status" value="1"/>
</dbReference>
<dbReference type="InterPro" id="IPR017853">
    <property type="entry name" value="GH"/>
</dbReference>
<evidence type="ECO:0000256" key="1">
    <source>
        <dbReference type="ARBA" id="ARBA00007754"/>
    </source>
</evidence>
<dbReference type="PANTHER" id="PTHR40079:SF4">
    <property type="entry name" value="GH26 DOMAIN-CONTAINING PROTEIN-RELATED"/>
    <property type="match status" value="1"/>
</dbReference>
<comment type="caution">
    <text evidence="8">The sequence shown here is derived from an EMBL/GenBank/DDBJ whole genome shotgun (WGS) entry which is preliminary data.</text>
</comment>
<sequence>MNNRTPSRRRLLALAVATPMLLAACSTVAPSGDGGTDPAPAGSSAAPASSAPPYDASALRTPTGRMLGVASDGDPGDLASVTAFAAKAGRPADAREYYQVWGDDFDVAGNTALWKNGQLPILTLVPDSVTLTDIAGGAQDTYLTSFADQVRSYQGPLVLSFASEMNASWNGWGPGKATAADFIAAWKHVHDTFRDHGVTNVIWLWTPHVSDSAAQATLKPYFPGDDYVDWLGLVGYYGPQEGSDFKGLFAPTVKTLRSLSKKPLLITETGVAEGPKKTSQITDLFTGAANTDGLIGLVWFDLQKTWPGAKVATDWRIDSSPAAQAAVAKAAAAQNFGHPVK</sequence>
<evidence type="ECO:0000256" key="3">
    <source>
        <dbReference type="ARBA" id="ARBA00023295"/>
    </source>
</evidence>
<keyword evidence="6" id="KW-0732">Signal</keyword>
<organism evidence="8 9">
    <name type="scientific">Kitasatospora paracochleata</name>
    <dbReference type="NCBI Taxonomy" id="58354"/>
    <lineage>
        <taxon>Bacteria</taxon>
        <taxon>Bacillati</taxon>
        <taxon>Actinomycetota</taxon>
        <taxon>Actinomycetes</taxon>
        <taxon>Kitasatosporales</taxon>
        <taxon>Streptomycetaceae</taxon>
        <taxon>Kitasatospora</taxon>
    </lineage>
</organism>
<gene>
    <name evidence="8" type="ORF">FHR36_001674</name>
</gene>
<feature type="chain" id="PRO_5045405754" description="GH26 domain-containing protein" evidence="6">
    <location>
        <begin position="32"/>
        <end position="341"/>
    </location>
</feature>
<evidence type="ECO:0000256" key="5">
    <source>
        <dbReference type="SAM" id="MobiDB-lite"/>
    </source>
</evidence>
<dbReference type="Gene3D" id="3.20.20.80">
    <property type="entry name" value="Glycosidases"/>
    <property type="match status" value="1"/>
</dbReference>
<feature type="active site" description="Proton donor" evidence="4">
    <location>
        <position position="164"/>
    </location>
</feature>
<reference evidence="8 9" key="1">
    <citation type="submission" date="2022-06" db="EMBL/GenBank/DDBJ databases">
        <title>Sequencing the genomes of 1000 actinobacteria strains.</title>
        <authorList>
            <person name="Klenk H.-P."/>
        </authorList>
    </citation>
    <scope>NUCLEOTIDE SEQUENCE [LARGE SCALE GENOMIC DNA]</scope>
    <source>
        <strain evidence="8 9">DSM 41656</strain>
    </source>
</reference>
<dbReference type="InterPro" id="IPR022790">
    <property type="entry name" value="GH26_dom"/>
</dbReference>
<feature type="signal peptide" evidence="6">
    <location>
        <begin position="1"/>
        <end position="31"/>
    </location>
</feature>
<evidence type="ECO:0000313" key="9">
    <source>
        <dbReference type="Proteomes" id="UP001206483"/>
    </source>
</evidence>
<dbReference type="PANTHER" id="PTHR40079">
    <property type="entry name" value="MANNAN ENDO-1,4-BETA-MANNOSIDASE E-RELATED"/>
    <property type="match status" value="1"/>
</dbReference>
<evidence type="ECO:0000259" key="7">
    <source>
        <dbReference type="PROSITE" id="PS51764"/>
    </source>
</evidence>
<feature type="compositionally biased region" description="Low complexity" evidence="5">
    <location>
        <begin position="38"/>
        <end position="57"/>
    </location>
</feature>
<dbReference type="RefSeq" id="WP_253795299.1">
    <property type="nucleotide sequence ID" value="NZ_BAAAUB010000011.1"/>
</dbReference>